<reference evidence="2 3" key="1">
    <citation type="submission" date="2020-08" db="EMBL/GenBank/DDBJ databases">
        <title>Genomic Encyclopedia of Type Strains, Phase IV (KMG-IV): sequencing the most valuable type-strain genomes for metagenomic binning, comparative biology and taxonomic classification.</title>
        <authorList>
            <person name="Goeker M."/>
        </authorList>
    </citation>
    <scope>NUCLEOTIDE SEQUENCE [LARGE SCALE GENOMIC DNA]</scope>
    <source>
        <strain evidence="2 3">DSM 29854</strain>
    </source>
</reference>
<feature type="region of interest" description="Disordered" evidence="1">
    <location>
        <begin position="1"/>
        <end position="53"/>
    </location>
</feature>
<comment type="caution">
    <text evidence="2">The sequence shown here is derived from an EMBL/GenBank/DDBJ whole genome shotgun (WGS) entry which is preliminary data.</text>
</comment>
<keyword evidence="3" id="KW-1185">Reference proteome</keyword>
<dbReference type="EMBL" id="JACJIQ010000006">
    <property type="protein sequence ID" value="MBA9077274.1"/>
    <property type="molecule type" value="Genomic_DNA"/>
</dbReference>
<name>A0A839GCG4_9BACT</name>
<dbReference type="Proteomes" id="UP000563094">
    <property type="component" value="Unassembled WGS sequence"/>
</dbReference>
<sequence length="53" mass="6347">MGTRSGDQQKKQRQKEFRERKEHQELLKAEAKKAKRNSSKAEEVIDRKPHEQD</sequence>
<evidence type="ECO:0000313" key="3">
    <source>
        <dbReference type="Proteomes" id="UP000563094"/>
    </source>
</evidence>
<organism evidence="2 3">
    <name type="scientific">Rufibacter quisquiliarum</name>
    <dbReference type="NCBI Taxonomy" id="1549639"/>
    <lineage>
        <taxon>Bacteria</taxon>
        <taxon>Pseudomonadati</taxon>
        <taxon>Bacteroidota</taxon>
        <taxon>Cytophagia</taxon>
        <taxon>Cytophagales</taxon>
        <taxon>Hymenobacteraceae</taxon>
        <taxon>Rufibacter</taxon>
    </lineage>
</organism>
<feature type="compositionally biased region" description="Basic and acidic residues" evidence="1">
    <location>
        <begin position="39"/>
        <end position="53"/>
    </location>
</feature>
<proteinExistence type="predicted"/>
<accession>A0A839GCG4</accession>
<gene>
    <name evidence="2" type="ORF">FHS90_001985</name>
</gene>
<feature type="compositionally biased region" description="Basic and acidic residues" evidence="1">
    <location>
        <begin position="7"/>
        <end position="32"/>
    </location>
</feature>
<dbReference type="AlphaFoldDB" id="A0A839GCG4"/>
<evidence type="ECO:0000313" key="2">
    <source>
        <dbReference type="EMBL" id="MBA9077274.1"/>
    </source>
</evidence>
<evidence type="ECO:0000256" key="1">
    <source>
        <dbReference type="SAM" id="MobiDB-lite"/>
    </source>
</evidence>
<protein>
    <submittedName>
        <fullName evidence="2">Uncharacterized protein</fullName>
    </submittedName>
</protein>